<accession>A0A1I0B251</accession>
<gene>
    <name evidence="4" type="ORF">SAMN04487771_100364</name>
</gene>
<dbReference type="InterPro" id="IPR002931">
    <property type="entry name" value="Transglutaminase-like"/>
</dbReference>
<dbReference type="EMBL" id="FOIL01000003">
    <property type="protein sequence ID" value="SET00917.1"/>
    <property type="molecule type" value="Genomic_DNA"/>
</dbReference>
<keyword evidence="2" id="KW-0732">Signal</keyword>
<protein>
    <recommendedName>
        <fullName evidence="3">Transglutaminase-like domain-containing protein</fullName>
    </recommendedName>
</protein>
<dbReference type="Proteomes" id="UP000199820">
    <property type="component" value="Unassembled WGS sequence"/>
</dbReference>
<reference evidence="4 5" key="1">
    <citation type="submission" date="2016-10" db="EMBL/GenBank/DDBJ databases">
        <authorList>
            <person name="de Groot N.N."/>
        </authorList>
    </citation>
    <scope>NUCLEOTIDE SEQUENCE [LARGE SCALE GENOMIC DNA]</scope>
    <source>
        <strain evidence="4 5">KH1P1</strain>
    </source>
</reference>
<sequence>MTIRCRKQSGRKCGRTLLISLLAAFLLATPAYADPEETAQNPSAEEIVRDSVPEDRNSYEERNDGTITVNGETFQIINDPVHGNEGCMRMTKSAGPDSEKTDWDVLQNAIAEFVEKYDVNRKSTDFEKEIAIIRGLVKECTYEVKQGSLENYTAYSCLVGHRAQCAGYSDAFLQIVRAVMPDTEVRYIHSDLHAWNLIRLGRHWYHVDATWEDDDSTGDLVNRYINLSDDEIESTGYHHWDREDTGTPAVPSADGEAYGPMTVQYYLQSGKTEATPDPLVIKLAPDGSTRMTEVRDRIVHAVRRSRDAGRHITRIYIDGLGYGIHREQITTIMLGVRDRLRQSLQYLPQSWFVYQEDDESYTVAETGTMISILTR</sequence>
<dbReference type="InterPro" id="IPR038765">
    <property type="entry name" value="Papain-like_cys_pep_sf"/>
</dbReference>
<dbReference type="RefSeq" id="WP_074648260.1">
    <property type="nucleotide sequence ID" value="NZ_FOIL01000003.1"/>
</dbReference>
<dbReference type="Gene3D" id="3.10.620.30">
    <property type="match status" value="1"/>
</dbReference>
<proteinExistence type="predicted"/>
<keyword evidence="5" id="KW-1185">Reference proteome</keyword>
<evidence type="ECO:0000256" key="2">
    <source>
        <dbReference type="SAM" id="SignalP"/>
    </source>
</evidence>
<dbReference type="OrthoDB" id="9788327at2"/>
<evidence type="ECO:0000313" key="4">
    <source>
        <dbReference type="EMBL" id="SET00917.1"/>
    </source>
</evidence>
<organism evidence="4 5">
    <name type="scientific">[Clostridium] aminophilum</name>
    <dbReference type="NCBI Taxonomy" id="1526"/>
    <lineage>
        <taxon>Bacteria</taxon>
        <taxon>Bacillati</taxon>
        <taxon>Bacillota</taxon>
        <taxon>Clostridia</taxon>
        <taxon>Lachnospirales</taxon>
        <taxon>Lachnospiraceae</taxon>
    </lineage>
</organism>
<feature type="signal peptide" evidence="2">
    <location>
        <begin position="1"/>
        <end position="33"/>
    </location>
</feature>
<dbReference type="Pfam" id="PF01841">
    <property type="entry name" value="Transglut_core"/>
    <property type="match status" value="1"/>
</dbReference>
<feature type="chain" id="PRO_5011675211" description="Transglutaminase-like domain-containing protein" evidence="2">
    <location>
        <begin position="34"/>
        <end position="375"/>
    </location>
</feature>
<feature type="domain" description="Transglutaminase-like" evidence="3">
    <location>
        <begin position="120"/>
        <end position="209"/>
    </location>
</feature>
<evidence type="ECO:0000313" key="5">
    <source>
        <dbReference type="Proteomes" id="UP000199820"/>
    </source>
</evidence>
<evidence type="ECO:0000256" key="1">
    <source>
        <dbReference type="SAM" id="MobiDB-lite"/>
    </source>
</evidence>
<dbReference type="STRING" id="1526.SAMN02910262_01597"/>
<feature type="region of interest" description="Disordered" evidence="1">
    <location>
        <begin position="35"/>
        <end position="63"/>
    </location>
</feature>
<evidence type="ECO:0000259" key="3">
    <source>
        <dbReference type="Pfam" id="PF01841"/>
    </source>
</evidence>
<dbReference type="AlphaFoldDB" id="A0A1I0B251"/>
<name>A0A1I0B251_9FIRM</name>
<feature type="compositionally biased region" description="Basic and acidic residues" evidence="1">
    <location>
        <begin position="46"/>
        <end position="63"/>
    </location>
</feature>
<dbReference type="SUPFAM" id="SSF54001">
    <property type="entry name" value="Cysteine proteinases"/>
    <property type="match status" value="1"/>
</dbReference>